<dbReference type="InterPro" id="IPR001940">
    <property type="entry name" value="Peptidase_S1C"/>
</dbReference>
<evidence type="ECO:0000313" key="6">
    <source>
        <dbReference type="EMBL" id="OHA52910.1"/>
    </source>
</evidence>
<dbReference type="SUPFAM" id="SSF50156">
    <property type="entry name" value="PDZ domain-like"/>
    <property type="match status" value="1"/>
</dbReference>
<evidence type="ECO:0000256" key="2">
    <source>
        <dbReference type="ARBA" id="ARBA00022670"/>
    </source>
</evidence>
<evidence type="ECO:0000259" key="5">
    <source>
        <dbReference type="PROSITE" id="PS50106"/>
    </source>
</evidence>
<comment type="similarity">
    <text evidence="1">Belongs to the peptidase S1C family.</text>
</comment>
<dbReference type="Pfam" id="PF13365">
    <property type="entry name" value="Trypsin_2"/>
    <property type="match status" value="1"/>
</dbReference>
<reference evidence="6 7" key="1">
    <citation type="journal article" date="2016" name="Nat. Commun.">
        <title>Thousands of microbial genomes shed light on interconnected biogeochemical processes in an aquifer system.</title>
        <authorList>
            <person name="Anantharaman K."/>
            <person name="Brown C.T."/>
            <person name="Hug L.A."/>
            <person name="Sharon I."/>
            <person name="Castelle C.J."/>
            <person name="Probst A.J."/>
            <person name="Thomas B.C."/>
            <person name="Singh A."/>
            <person name="Wilkins M.J."/>
            <person name="Karaoz U."/>
            <person name="Brodie E.L."/>
            <person name="Williams K.H."/>
            <person name="Hubbard S.S."/>
            <person name="Banfield J.F."/>
        </authorList>
    </citation>
    <scope>NUCLEOTIDE SEQUENCE [LARGE SCALE GENOMIC DNA]</scope>
</reference>
<dbReference type="SUPFAM" id="SSF50494">
    <property type="entry name" value="Trypsin-like serine proteases"/>
    <property type="match status" value="1"/>
</dbReference>
<keyword evidence="3" id="KW-0378">Hydrolase</keyword>
<sequence>MPPYETSEQDPRVPAAKRPPSIVAFLLVSILTAAVTSAVVVGVFWGYTPASTNAPIEETNEPFSSHEAAVEEVVDKISPAVVSIVATKDLPVIEQYFVNPFGDALPDPFSPFDFQVPQYRQRGTERREVAAGTGFIVSEDGFILTNRHVVDVPGADFVVIFTDGTRVDAEVAARDPGEDLAIVRIRRQGLPVVPLGDSDDVRVGQTVVAIGNSLGQFQNTVSVGVVSGLSRRLEVEDEVIEGAIQTDAAINPGNSGGPLLNLRGEAIGINTAIVVGSQNLGFAIPANKAGKDLEDVRSSGKISYAYLGVRYIDVTSEIRDARGLQSDFGALISGSAQEPGVLPDSPAAAAGLREGDVILQLDSQRVDTSHSLASVIRAHRPGDRVTLRVLSGSEERDVPVVLEEQP</sequence>
<evidence type="ECO:0000256" key="1">
    <source>
        <dbReference type="ARBA" id="ARBA00010541"/>
    </source>
</evidence>
<dbReference type="GO" id="GO:0006508">
    <property type="term" value="P:proteolysis"/>
    <property type="evidence" value="ECO:0007669"/>
    <property type="project" value="UniProtKB-KW"/>
</dbReference>
<dbReference type="Proteomes" id="UP000177865">
    <property type="component" value="Unassembled WGS sequence"/>
</dbReference>
<dbReference type="EMBL" id="MHSZ01000025">
    <property type="protein sequence ID" value="OHA52910.1"/>
    <property type="molecule type" value="Genomic_DNA"/>
</dbReference>
<dbReference type="PANTHER" id="PTHR22939">
    <property type="entry name" value="SERINE PROTEASE FAMILY S1C HTRA-RELATED"/>
    <property type="match status" value="1"/>
</dbReference>
<name>A0A1G2PX66_9BACT</name>
<proteinExistence type="inferred from homology"/>
<gene>
    <name evidence="6" type="ORF">A2991_01965</name>
</gene>
<keyword evidence="4" id="KW-0472">Membrane</keyword>
<keyword evidence="4" id="KW-0812">Transmembrane</keyword>
<dbReference type="InterPro" id="IPR009003">
    <property type="entry name" value="Peptidase_S1_PA"/>
</dbReference>
<dbReference type="PANTHER" id="PTHR22939:SF129">
    <property type="entry name" value="SERINE PROTEASE HTRA2, MITOCHONDRIAL"/>
    <property type="match status" value="1"/>
</dbReference>
<dbReference type="Gene3D" id="2.40.10.120">
    <property type="match status" value="1"/>
</dbReference>
<evidence type="ECO:0000256" key="4">
    <source>
        <dbReference type="SAM" id="Phobius"/>
    </source>
</evidence>
<dbReference type="InterPro" id="IPR036034">
    <property type="entry name" value="PDZ_sf"/>
</dbReference>
<protein>
    <recommendedName>
        <fullName evidence="5">PDZ domain-containing protein</fullName>
    </recommendedName>
</protein>
<keyword evidence="4" id="KW-1133">Transmembrane helix</keyword>
<organism evidence="6 7">
    <name type="scientific">Candidatus Terrybacteria bacterium RIFCSPLOWO2_01_FULL_58_14</name>
    <dbReference type="NCBI Taxonomy" id="1802369"/>
    <lineage>
        <taxon>Bacteria</taxon>
        <taxon>Candidatus Terryibacteriota</taxon>
    </lineage>
</organism>
<dbReference type="AlphaFoldDB" id="A0A1G2PX66"/>
<accession>A0A1G2PX66</accession>
<evidence type="ECO:0000256" key="3">
    <source>
        <dbReference type="ARBA" id="ARBA00022801"/>
    </source>
</evidence>
<comment type="caution">
    <text evidence="6">The sequence shown here is derived from an EMBL/GenBank/DDBJ whole genome shotgun (WGS) entry which is preliminary data.</text>
</comment>
<evidence type="ECO:0000313" key="7">
    <source>
        <dbReference type="Proteomes" id="UP000177865"/>
    </source>
</evidence>
<dbReference type="PRINTS" id="PR00834">
    <property type="entry name" value="PROTEASES2C"/>
</dbReference>
<feature type="domain" description="PDZ" evidence="5">
    <location>
        <begin position="317"/>
        <end position="393"/>
    </location>
</feature>
<dbReference type="SMART" id="SM00228">
    <property type="entry name" value="PDZ"/>
    <property type="match status" value="1"/>
</dbReference>
<dbReference type="GO" id="GO:0004252">
    <property type="term" value="F:serine-type endopeptidase activity"/>
    <property type="evidence" value="ECO:0007669"/>
    <property type="project" value="InterPro"/>
</dbReference>
<dbReference type="Gene3D" id="2.30.42.10">
    <property type="match status" value="1"/>
</dbReference>
<dbReference type="PROSITE" id="PS50106">
    <property type="entry name" value="PDZ"/>
    <property type="match status" value="1"/>
</dbReference>
<dbReference type="Pfam" id="PF13180">
    <property type="entry name" value="PDZ_2"/>
    <property type="match status" value="1"/>
</dbReference>
<feature type="transmembrane region" description="Helical" evidence="4">
    <location>
        <begin position="21"/>
        <end position="47"/>
    </location>
</feature>
<dbReference type="InterPro" id="IPR001478">
    <property type="entry name" value="PDZ"/>
</dbReference>
<keyword evidence="2" id="KW-0645">Protease</keyword>